<comment type="caution">
    <text evidence="1">The sequence shown here is derived from an EMBL/GenBank/DDBJ whole genome shotgun (WGS) entry which is preliminary data.</text>
</comment>
<dbReference type="GO" id="GO:0043565">
    <property type="term" value="F:sequence-specific DNA binding"/>
    <property type="evidence" value="ECO:0007669"/>
    <property type="project" value="InterPro"/>
</dbReference>
<dbReference type="Pfam" id="PF01371">
    <property type="entry name" value="Trp_repressor"/>
    <property type="match status" value="1"/>
</dbReference>
<evidence type="ECO:0008006" key="3">
    <source>
        <dbReference type="Google" id="ProtNLM"/>
    </source>
</evidence>
<evidence type="ECO:0000313" key="2">
    <source>
        <dbReference type="Proteomes" id="UP000034325"/>
    </source>
</evidence>
<name>A0A0G0MBX9_9BACT</name>
<dbReference type="GO" id="GO:0003700">
    <property type="term" value="F:DNA-binding transcription factor activity"/>
    <property type="evidence" value="ECO:0007669"/>
    <property type="project" value="InterPro"/>
</dbReference>
<accession>A0A0G0MBX9</accession>
<dbReference type="AlphaFoldDB" id="A0A0G0MBX9"/>
<dbReference type="EMBL" id="LBWA01000007">
    <property type="protein sequence ID" value="KKQ97870.1"/>
    <property type="molecule type" value="Genomic_DNA"/>
</dbReference>
<dbReference type="InterPro" id="IPR000831">
    <property type="entry name" value="Trp_repress"/>
</dbReference>
<proteinExistence type="predicted"/>
<gene>
    <name evidence="1" type="ORF">UT23_C0007G0008</name>
</gene>
<sequence>MRRYKFLDKEFVYSALNRLRASFLAAKDGNDVEEIIKAILTYDERMKIGRRIQIAEMIKEGMQYRQIAKELKVGLTTVMLVARKLDENPFGYELITDREKKVEKEYNYRAYQKIGGSKMIFKKKEYTGFTRKDVKR</sequence>
<dbReference type="SUPFAM" id="SSF48295">
    <property type="entry name" value="TrpR-like"/>
    <property type="match status" value="1"/>
</dbReference>
<organism evidence="1 2">
    <name type="scientific">Candidatus Woesebacteria bacterium GW2011_GWA1_39_12</name>
    <dbReference type="NCBI Taxonomy" id="1618549"/>
    <lineage>
        <taxon>Bacteria</taxon>
        <taxon>Candidatus Woeseibacteriota</taxon>
    </lineage>
</organism>
<dbReference type="Gene3D" id="1.10.1270.10">
    <property type="entry name" value="TrpR-like"/>
    <property type="match status" value="1"/>
</dbReference>
<dbReference type="InterPro" id="IPR038116">
    <property type="entry name" value="TrpR-like_sf"/>
</dbReference>
<dbReference type="Proteomes" id="UP000034325">
    <property type="component" value="Unassembled WGS sequence"/>
</dbReference>
<protein>
    <recommendedName>
        <fullName evidence="3">TrpR like protein, YerC/YecD</fullName>
    </recommendedName>
</protein>
<reference evidence="1 2" key="1">
    <citation type="journal article" date="2015" name="Nature">
        <title>rRNA introns, odd ribosomes, and small enigmatic genomes across a large radiation of phyla.</title>
        <authorList>
            <person name="Brown C.T."/>
            <person name="Hug L.A."/>
            <person name="Thomas B.C."/>
            <person name="Sharon I."/>
            <person name="Castelle C.J."/>
            <person name="Singh A."/>
            <person name="Wilkins M.J."/>
            <person name="Williams K.H."/>
            <person name="Banfield J.F."/>
        </authorList>
    </citation>
    <scope>NUCLEOTIDE SEQUENCE [LARGE SCALE GENOMIC DNA]</scope>
</reference>
<evidence type="ECO:0000313" key="1">
    <source>
        <dbReference type="EMBL" id="KKQ97870.1"/>
    </source>
</evidence>
<dbReference type="InterPro" id="IPR010921">
    <property type="entry name" value="Trp_repressor/repl_initiator"/>
</dbReference>